<dbReference type="Pfam" id="PF00487">
    <property type="entry name" value="FA_desaturase"/>
    <property type="match status" value="1"/>
</dbReference>
<keyword evidence="4" id="KW-0479">Metal-binding</keyword>
<dbReference type="FunFam" id="3.10.120.10:FF:000007">
    <property type="entry name" value="Sulfite oxidase, mitochondrial"/>
    <property type="match status" value="1"/>
</dbReference>
<evidence type="ECO:0000259" key="9">
    <source>
        <dbReference type="PROSITE" id="PS50255"/>
    </source>
</evidence>
<dbReference type="PROSITE" id="PS50255">
    <property type="entry name" value="CYTOCHROME_B5_2"/>
    <property type="match status" value="1"/>
</dbReference>
<gene>
    <name evidence="10" type="primary">AlNc14C366G11060</name>
    <name evidence="10" type="ORF">ALNC14_124710</name>
</gene>
<dbReference type="InterPro" id="IPR005804">
    <property type="entry name" value="FA_desaturase_dom"/>
</dbReference>
<feature type="transmembrane region" description="Helical" evidence="8">
    <location>
        <begin position="439"/>
        <end position="459"/>
    </location>
</feature>
<evidence type="ECO:0000313" key="10">
    <source>
        <dbReference type="EMBL" id="CCA26327.1"/>
    </source>
</evidence>
<name>F0WXX9_9STRA</name>
<dbReference type="InterPro" id="IPR036400">
    <property type="entry name" value="Cyt_B5-like_heme/steroid_sf"/>
</dbReference>
<protein>
    <submittedName>
        <fullName evidence="10">Delta 5 fatty acid desaturase putative</fullName>
    </submittedName>
</protein>
<feature type="transmembrane region" description="Helical" evidence="8">
    <location>
        <begin position="346"/>
        <end position="368"/>
    </location>
</feature>
<keyword evidence="3 8" id="KW-0812">Transmembrane</keyword>
<feature type="transmembrane region" description="Helical" evidence="8">
    <location>
        <begin position="648"/>
        <end position="667"/>
    </location>
</feature>
<keyword evidence="2" id="KW-0349">Heme</keyword>
<dbReference type="GO" id="GO:0005783">
    <property type="term" value="C:endoplasmic reticulum"/>
    <property type="evidence" value="ECO:0007669"/>
    <property type="project" value="TreeGrafter"/>
</dbReference>
<proteinExistence type="predicted"/>
<dbReference type="Pfam" id="PF06423">
    <property type="entry name" value="GWT1"/>
    <property type="match status" value="1"/>
</dbReference>
<dbReference type="GO" id="GO:0006506">
    <property type="term" value="P:GPI anchor biosynthetic process"/>
    <property type="evidence" value="ECO:0007669"/>
    <property type="project" value="InterPro"/>
</dbReference>
<reference evidence="10" key="1">
    <citation type="journal article" date="2011" name="PLoS Biol.">
        <title>Gene gain and loss during evolution of obligate parasitism in the white rust pathogen of Arabidopsis thaliana.</title>
        <authorList>
            <person name="Kemen E."/>
            <person name="Gardiner A."/>
            <person name="Schultz-Larsen T."/>
            <person name="Kemen A.C."/>
            <person name="Balmuth A.L."/>
            <person name="Robert-Seilaniantz A."/>
            <person name="Bailey K."/>
            <person name="Holub E."/>
            <person name="Studholme D.J."/>
            <person name="Maclean D."/>
            <person name="Jones J.D."/>
        </authorList>
    </citation>
    <scope>NUCLEOTIDE SEQUENCE</scope>
</reference>
<dbReference type="EMBL" id="FR824411">
    <property type="protein sequence ID" value="CCA26327.1"/>
    <property type="molecule type" value="Genomic_DNA"/>
</dbReference>
<evidence type="ECO:0000256" key="3">
    <source>
        <dbReference type="ARBA" id="ARBA00022692"/>
    </source>
</evidence>
<keyword evidence="6" id="KW-0408">Iron</keyword>
<dbReference type="PANTHER" id="PTHR20661:SF0">
    <property type="entry name" value="PHOSPHATIDYLINOSITOL-GLYCAN BIOSYNTHESIS CLASS W PROTEIN"/>
    <property type="match status" value="1"/>
</dbReference>
<accession>F0WXX9</accession>
<feature type="transmembrane region" description="Helical" evidence="8">
    <location>
        <begin position="815"/>
        <end position="833"/>
    </location>
</feature>
<organism evidence="10">
    <name type="scientific">Albugo laibachii Nc14</name>
    <dbReference type="NCBI Taxonomy" id="890382"/>
    <lineage>
        <taxon>Eukaryota</taxon>
        <taxon>Sar</taxon>
        <taxon>Stramenopiles</taxon>
        <taxon>Oomycota</taxon>
        <taxon>Peronosporomycetes</taxon>
        <taxon>Albuginales</taxon>
        <taxon>Albuginaceae</taxon>
        <taxon>Albugo</taxon>
    </lineage>
</organism>
<keyword evidence="7 8" id="KW-0472">Membrane</keyword>
<sequence length="947" mass="107285">MALSGSYKREKEDFVSHTNGTTAFEVFHLFLLMPGTLWLYSEVILWLEVNGIGPWKKQVPPMLLTAMLELGMLVMPTLLIFTVTELATPLVLFVYSVAFVLNRRLNSRMWNNAIVDRIKSLSKLTQKQLPFVTCFRSQLMISTCIAILAVDFQIFPRRLAKTETFGFSVMDIGVGSFLLSSGLVSPFSRNVGTIRKNIRSLTHSRTKRFYNWIRPIIAVLAMGLARVWAVKAVEYQEHVTEYGVHWNFYFSLATVYVLHSILEKLGEWAVSPWSAIALLVGYQYFLSNLGGSDLILQAPRTNWFLQNREGILSITSYESLYLFATAIGRWIFSTSKLDNLKGSQVLAPQLLLLSIVLAISCWISNVLIESPSRRMVNLPYVLWVLATAVFLLSVYSFIYAYSAFPRIPLLFEGISQNLLLVFIVANIMTGVVNLSMKTIYASSAVAFAVLSAGIVTIMAPCVVSGNSKADMLQSSHTLISRKSLINGKAHFEEIEPVPSQPSYTWQEVAEHNTPESAWLIVRGKVYDVTKWAARHPGGEEFIWIHAGRECTAAFDSYHPFSQVANTTLRKFLIGELVGQTEFITYPQDSGFYRECCERVKEYFDTNKLDPKCLAPGAWRTLVLLSLAIVAFFGMHAKLLMSDNITLRCFWAILFGIIQALTLLHIMHDCSHAAHSKSPFWWKFMGRASMDWFAGASMIAWQHQHILGHHIYTNIASADPDLPTDFDRDLRRIVALQTKRAIYRFQHIYLPPLYGLLALKVRLQDFYELFLIRSNGPIRVNPISTSASIAFIASKAFWVIYRILVPLFVFKIPAATFWRIFLVTEFVTGWYLALNFQVSHISTACKFPTGSKQKTEEQDEWAISQVKTSVDYSHNSAVATFLSGSLNYQITHHLFPSISQYHYPAIAPIIMQLCKKYKVPYCVLTSFTSAMSAHLKHLKEMGRLGKGH</sequence>
<comment type="subcellular location">
    <subcellularLocation>
        <location evidence="1">Membrane</location>
        <topology evidence="1">Multi-pass membrane protein</topology>
    </subcellularLocation>
</comment>
<feature type="transmembrane region" description="Helical" evidence="8">
    <location>
        <begin position="616"/>
        <end position="636"/>
    </location>
</feature>
<feature type="transmembrane region" description="Helical" evidence="8">
    <location>
        <begin position="167"/>
        <end position="188"/>
    </location>
</feature>
<dbReference type="CDD" id="cd03506">
    <property type="entry name" value="Delta6-FADS-like"/>
    <property type="match status" value="1"/>
</dbReference>
<evidence type="ECO:0000256" key="7">
    <source>
        <dbReference type="ARBA" id="ARBA00023136"/>
    </source>
</evidence>
<feature type="transmembrane region" description="Helical" evidence="8">
    <location>
        <begin position="26"/>
        <end position="47"/>
    </location>
</feature>
<feature type="transmembrane region" description="Helical" evidence="8">
    <location>
        <begin position="414"/>
        <end position="432"/>
    </location>
</feature>
<feature type="domain" description="Cytochrome b5 heme-binding" evidence="9">
    <location>
        <begin position="500"/>
        <end position="577"/>
    </location>
</feature>
<dbReference type="Gene3D" id="3.10.120.10">
    <property type="entry name" value="Cytochrome b5-like heme/steroid binding domain"/>
    <property type="match status" value="1"/>
</dbReference>
<keyword evidence="5 8" id="KW-1133">Transmembrane helix</keyword>
<feature type="transmembrane region" description="Helical" evidence="8">
    <location>
        <begin position="209"/>
        <end position="230"/>
    </location>
</feature>
<evidence type="ECO:0000256" key="5">
    <source>
        <dbReference type="ARBA" id="ARBA00022989"/>
    </source>
</evidence>
<dbReference type="GO" id="GO:0016020">
    <property type="term" value="C:membrane"/>
    <property type="evidence" value="ECO:0007669"/>
    <property type="project" value="UniProtKB-SubCell"/>
</dbReference>
<dbReference type="GO" id="GO:0032216">
    <property type="term" value="F:glucosaminyl-phosphatidylinositol O-acyltransferase activity"/>
    <property type="evidence" value="ECO:0007669"/>
    <property type="project" value="TreeGrafter"/>
</dbReference>
<feature type="transmembrane region" description="Helical" evidence="8">
    <location>
        <begin position="380"/>
        <end position="402"/>
    </location>
</feature>
<reference evidence="10" key="2">
    <citation type="submission" date="2011-02" db="EMBL/GenBank/DDBJ databases">
        <authorList>
            <person name="MacLean D."/>
        </authorList>
    </citation>
    <scope>NUCLEOTIDE SEQUENCE</scope>
</reference>
<dbReference type="InterPro" id="IPR001199">
    <property type="entry name" value="Cyt_B5-like_heme/steroid-bd"/>
</dbReference>
<evidence type="ECO:0000256" key="2">
    <source>
        <dbReference type="ARBA" id="ARBA00022617"/>
    </source>
</evidence>
<feature type="transmembrane region" description="Helical" evidence="8">
    <location>
        <begin position="242"/>
        <end position="261"/>
    </location>
</feature>
<dbReference type="Pfam" id="PF00173">
    <property type="entry name" value="Cyt-b5"/>
    <property type="match status" value="1"/>
</dbReference>
<evidence type="ECO:0000256" key="6">
    <source>
        <dbReference type="ARBA" id="ARBA00023004"/>
    </source>
</evidence>
<feature type="transmembrane region" description="Helical" evidence="8">
    <location>
        <begin position="782"/>
        <end position="803"/>
    </location>
</feature>
<dbReference type="SUPFAM" id="SSF55856">
    <property type="entry name" value="Cytochrome b5-like heme/steroid binding domain"/>
    <property type="match status" value="1"/>
</dbReference>
<evidence type="ECO:0000256" key="4">
    <source>
        <dbReference type="ARBA" id="ARBA00022723"/>
    </source>
</evidence>
<dbReference type="SMART" id="SM01117">
    <property type="entry name" value="Cyt-b5"/>
    <property type="match status" value="1"/>
</dbReference>
<feature type="transmembrane region" description="Helical" evidence="8">
    <location>
        <begin position="268"/>
        <end position="286"/>
    </location>
</feature>
<dbReference type="PRINTS" id="PR00363">
    <property type="entry name" value="CYTOCHROMEB5"/>
</dbReference>
<dbReference type="GO" id="GO:0046872">
    <property type="term" value="F:metal ion binding"/>
    <property type="evidence" value="ECO:0007669"/>
    <property type="project" value="UniProtKB-KW"/>
</dbReference>
<dbReference type="InterPro" id="IPR009447">
    <property type="entry name" value="PIGW/GWT1"/>
</dbReference>
<evidence type="ECO:0000256" key="8">
    <source>
        <dbReference type="SAM" id="Phobius"/>
    </source>
</evidence>
<dbReference type="HOGENOM" id="CLU_317484_0_0_1"/>
<dbReference type="GO" id="GO:0072659">
    <property type="term" value="P:protein localization to plasma membrane"/>
    <property type="evidence" value="ECO:0007669"/>
    <property type="project" value="TreeGrafter"/>
</dbReference>
<evidence type="ECO:0000256" key="1">
    <source>
        <dbReference type="ARBA" id="ARBA00004141"/>
    </source>
</evidence>
<dbReference type="PANTHER" id="PTHR20661">
    <property type="entry name" value="PHOSPHATIDYLINOSITOL-GLYCAN BIOSYNTHESIS CLASS W PROTEIN"/>
    <property type="match status" value="1"/>
</dbReference>
<feature type="transmembrane region" description="Helical" evidence="8">
    <location>
        <begin position="86"/>
        <end position="102"/>
    </location>
</feature>
<feature type="transmembrane region" description="Helical" evidence="8">
    <location>
        <begin position="129"/>
        <end position="155"/>
    </location>
</feature>
<dbReference type="AlphaFoldDB" id="F0WXX9"/>